<dbReference type="HOGENOM" id="CLU_3197718_0_0_0"/>
<accession>Q9PK51</accession>
<name>Q9PK51_CHLMU</name>
<dbReference type="Proteomes" id="UP000000800">
    <property type="component" value="Chromosome"/>
</dbReference>
<dbReference type="KEGG" id="cmu:TC_0622"/>
<reference evidence="1 2" key="1">
    <citation type="journal article" date="2000" name="Nucleic Acids Res.">
        <title>Genome sequences of Chlamydia trachomatis MoPn and Chlamydia pneumoniae AR39.</title>
        <authorList>
            <person name="Read T.D."/>
            <person name="Brunham R.C."/>
            <person name="Shen C."/>
            <person name="Gill S.R."/>
            <person name="Heidelberg J.F."/>
            <person name="White O."/>
            <person name="Hickey E.K."/>
            <person name="Peterson J.D."/>
            <person name="Utterback T.R."/>
            <person name="Berry K.J."/>
            <person name="Bass S."/>
            <person name="Linher K.D."/>
            <person name="Weidman J.F."/>
            <person name="Khouri H.M."/>
            <person name="Craven B."/>
            <person name="Bowman C."/>
            <person name="Dodson R.J."/>
            <person name="Gwinn M.L."/>
            <person name="Nelson W.C."/>
            <person name="DeBoy R.T."/>
            <person name="Kolonay J.F."/>
            <person name="McClarty G."/>
            <person name="Salzberg S.L."/>
            <person name="Eisen J.A."/>
            <person name="Fraser C.M."/>
        </authorList>
    </citation>
    <scope>NUCLEOTIDE SEQUENCE [LARGE SCALE GENOMIC DNA]</scope>
    <source>
        <strain evidence="2">MoPn / Nigg</strain>
    </source>
</reference>
<evidence type="ECO:0000313" key="2">
    <source>
        <dbReference type="Proteomes" id="UP000000800"/>
    </source>
</evidence>
<dbReference type="PIR" id="G81683">
    <property type="entry name" value="G81683"/>
</dbReference>
<evidence type="ECO:0000313" key="1">
    <source>
        <dbReference type="EMBL" id="AAF39453.1"/>
    </source>
</evidence>
<keyword evidence="2" id="KW-1185">Reference proteome</keyword>
<dbReference type="EMBL" id="AE002160">
    <property type="protein sequence ID" value="AAF39453.1"/>
    <property type="molecule type" value="Genomic_DNA"/>
</dbReference>
<organism evidence="1 2">
    <name type="scientific">Chlamydia muridarum (strain MoPn / Nigg)</name>
    <dbReference type="NCBI Taxonomy" id="243161"/>
    <lineage>
        <taxon>Bacteria</taxon>
        <taxon>Pseudomonadati</taxon>
        <taxon>Chlamydiota</taxon>
        <taxon>Chlamydiia</taxon>
        <taxon>Chlamydiales</taxon>
        <taxon>Chlamydiaceae</taxon>
        <taxon>Chlamydia/Chlamydophila group</taxon>
        <taxon>Chlamydia</taxon>
    </lineage>
</organism>
<sequence>MAWFLQNRHTEKLLGRPILSNYKQVFSKRTFVFDFSELIFELKQF</sequence>
<proteinExistence type="predicted"/>
<dbReference type="AlphaFoldDB" id="Q9PK51"/>
<gene>
    <name evidence="1" type="ordered locus">TC_0622</name>
</gene>
<protein>
    <submittedName>
        <fullName evidence="1">Uncharacterized protein</fullName>
    </submittedName>
</protein>